<dbReference type="InterPro" id="IPR025159">
    <property type="entry name" value="AbiEi_N"/>
</dbReference>
<dbReference type="EMBL" id="JACCCZ010000001">
    <property type="protein sequence ID" value="NYG01308.1"/>
    <property type="molecule type" value="Genomic_DNA"/>
</dbReference>
<reference evidence="3 4" key="1">
    <citation type="submission" date="2020-07" db="EMBL/GenBank/DDBJ databases">
        <title>Sequencing the genomes of 1000 actinobacteria strains.</title>
        <authorList>
            <person name="Klenk H.-P."/>
        </authorList>
    </citation>
    <scope>NUCLEOTIDE SEQUENCE [LARGE SCALE GENOMIC DNA]</scope>
    <source>
        <strain evidence="3 4">DSM 44749</strain>
    </source>
</reference>
<dbReference type="AlphaFoldDB" id="A0A852VWH7"/>
<evidence type="ECO:0000259" key="2">
    <source>
        <dbReference type="Pfam" id="PF13338"/>
    </source>
</evidence>
<evidence type="ECO:0000259" key="1">
    <source>
        <dbReference type="Pfam" id="PF04480"/>
    </source>
</evidence>
<comment type="caution">
    <text evidence="3">The sequence shown here is derived from an EMBL/GenBank/DDBJ whole genome shotgun (WGS) entry which is preliminary data.</text>
</comment>
<proteinExistence type="predicted"/>
<protein>
    <submittedName>
        <fullName evidence="3">Very-short-patch-repair endonuclease</fullName>
    </submittedName>
</protein>
<keyword evidence="3" id="KW-0378">Hydrolase</keyword>
<name>A0A852VWH7_PSEA5</name>
<accession>A0A852VWH7</accession>
<dbReference type="InterPro" id="IPR011335">
    <property type="entry name" value="Restrct_endonuc-II-like"/>
</dbReference>
<dbReference type="GeneID" id="98051383"/>
<feature type="domain" description="AbiEi antitoxin N-terminal" evidence="2">
    <location>
        <begin position="2"/>
        <end position="47"/>
    </location>
</feature>
<dbReference type="InterPro" id="IPR007569">
    <property type="entry name" value="DUF559"/>
</dbReference>
<evidence type="ECO:0000313" key="4">
    <source>
        <dbReference type="Proteomes" id="UP000549695"/>
    </source>
</evidence>
<evidence type="ECO:0000313" key="3">
    <source>
        <dbReference type="EMBL" id="NYG01308.1"/>
    </source>
</evidence>
<dbReference type="RefSeq" id="WP_179760728.1">
    <property type="nucleotide sequence ID" value="NZ_BAAAJZ010000008.1"/>
</dbReference>
<dbReference type="SUPFAM" id="SSF52980">
    <property type="entry name" value="Restriction endonuclease-like"/>
    <property type="match status" value="1"/>
</dbReference>
<sequence>MDLDTVLRGQDGVFSRGQALACGISARALRARVIRGALVIVAPGVYRASSHRPTAWGRVVAAALWAGPGAVVDGPAAAFLHRMSVPTTAFPVVGVTVPAPARRTPPDGIRVRRRTLDAADRTERRGVAVTAPALTALETAVALTDGTTFLDRVLQRGLPFPELLAAFQRGVGAHGWARARELVVEAADRADSRAERRLVAHLRRAGLTGFVLGWPFGPWRVDVAFVAERLAVEIDGWAFHSDPARFRADRRKQNALVAAGWTVLRFTWQDVRDRPGDTVGRIRSAALR</sequence>
<dbReference type="Pfam" id="PF13338">
    <property type="entry name" value="AbiEi_4"/>
    <property type="match status" value="1"/>
</dbReference>
<dbReference type="Gene3D" id="3.40.960.10">
    <property type="entry name" value="VSR Endonuclease"/>
    <property type="match status" value="1"/>
</dbReference>
<gene>
    <name evidence="3" type="ORF">HDA37_001593</name>
</gene>
<dbReference type="Pfam" id="PF04480">
    <property type="entry name" value="DUF559"/>
    <property type="match status" value="1"/>
</dbReference>
<organism evidence="3 4">
    <name type="scientific">Pseudonocardia alni</name>
    <name type="common">Amycolata alni</name>
    <dbReference type="NCBI Taxonomy" id="33907"/>
    <lineage>
        <taxon>Bacteria</taxon>
        <taxon>Bacillati</taxon>
        <taxon>Actinomycetota</taxon>
        <taxon>Actinomycetes</taxon>
        <taxon>Pseudonocardiales</taxon>
        <taxon>Pseudonocardiaceae</taxon>
        <taxon>Pseudonocardia</taxon>
    </lineage>
</organism>
<dbReference type="GO" id="GO:0004519">
    <property type="term" value="F:endonuclease activity"/>
    <property type="evidence" value="ECO:0007669"/>
    <property type="project" value="UniProtKB-KW"/>
</dbReference>
<keyword evidence="4" id="KW-1185">Reference proteome</keyword>
<dbReference type="Proteomes" id="UP000549695">
    <property type="component" value="Unassembled WGS sequence"/>
</dbReference>
<keyword evidence="3" id="KW-0255">Endonuclease</keyword>
<keyword evidence="3" id="KW-0540">Nuclease</keyword>
<feature type="domain" description="DUF559" evidence="1">
    <location>
        <begin position="189"/>
        <end position="283"/>
    </location>
</feature>